<dbReference type="RefSeq" id="WP_168848613.1">
    <property type="nucleotide sequence ID" value="NZ_JAAVSD010000001.1"/>
</dbReference>
<evidence type="ECO:0000313" key="2">
    <source>
        <dbReference type="EMBL" id="NLR28650.1"/>
    </source>
</evidence>
<feature type="chain" id="PRO_5045578882" description="Surface layer protein A domain-containing protein" evidence="1">
    <location>
        <begin position="30"/>
        <end position="394"/>
    </location>
</feature>
<feature type="signal peptide" evidence="1">
    <location>
        <begin position="1"/>
        <end position="29"/>
    </location>
</feature>
<reference evidence="2 3" key="1">
    <citation type="submission" date="2020-03" db="EMBL/GenBank/DDBJ databases">
        <authorList>
            <person name="Zhang Z."/>
            <person name="Guo Z."/>
            <person name="Hou Q."/>
            <person name="Shen X."/>
        </authorList>
    </citation>
    <scope>NUCLEOTIDE SEQUENCE [LARGE SCALE GENOMIC DNA]</scope>
    <source>
        <strain evidence="2 3">HBUAS51329</strain>
    </source>
</reference>
<accession>A0ABX1L0V7</accession>
<comment type="caution">
    <text evidence="2">The sequence shown here is derived from an EMBL/GenBank/DDBJ whole genome shotgun (WGS) entry which is preliminary data.</text>
</comment>
<evidence type="ECO:0008006" key="4">
    <source>
        <dbReference type="Google" id="ProtNLM"/>
    </source>
</evidence>
<name>A0ABX1L0V7_9LACO</name>
<sequence>MFKHWISTTAILTLLVGGTIALDTTTAYAKSTYQIKATKTVAKPQPYHVINPKQKTYSWDKNHAKRLMAMNYLGHISYFVTEKATLTHNGRNIAYYRIADEYGHDYGYVIASALAKEYDPKDDEKMAYTPTAKKTPAAATMTRVSEKNFAKAVPGLTKNKYYRTTKRLKLSTAFTTYLDMGTIKTTTTLPKGTIVEGNHTHSQMSIGTNLLSQNILNPGYKQTLWTATDGSVTKKASTMSAFQRVKRPAYLPKNGSHGDLYLGGVSALRRHNIGLAKQTVQLTSNGYVEVRNNDTTGEPAEYRAKPQTSVKIKRTIVKGHTRYLYLARSLKGFKTTKVSYRGTTQYRLAFTNQRKTYAEPNYSEEWNLAPSYYGLMTFGGKTFYTPYGETPDDH</sequence>
<gene>
    <name evidence="2" type="ORF">HEQ44_00420</name>
</gene>
<keyword evidence="1" id="KW-0732">Signal</keyword>
<protein>
    <recommendedName>
        <fullName evidence="4">Surface layer protein A domain-containing protein</fullName>
    </recommendedName>
</protein>
<organism evidence="2 3">
    <name type="scientific">Levilactobacillus tujiorum</name>
    <dbReference type="NCBI Taxonomy" id="2912243"/>
    <lineage>
        <taxon>Bacteria</taxon>
        <taxon>Bacillati</taxon>
        <taxon>Bacillota</taxon>
        <taxon>Bacilli</taxon>
        <taxon>Lactobacillales</taxon>
        <taxon>Lactobacillaceae</taxon>
        <taxon>Levilactobacillus</taxon>
    </lineage>
</organism>
<dbReference type="Proteomes" id="UP000707477">
    <property type="component" value="Unassembled WGS sequence"/>
</dbReference>
<dbReference type="EMBL" id="JAAVSD010000001">
    <property type="protein sequence ID" value="NLR28650.1"/>
    <property type="molecule type" value="Genomic_DNA"/>
</dbReference>
<evidence type="ECO:0000256" key="1">
    <source>
        <dbReference type="SAM" id="SignalP"/>
    </source>
</evidence>
<keyword evidence="3" id="KW-1185">Reference proteome</keyword>
<evidence type="ECO:0000313" key="3">
    <source>
        <dbReference type="Proteomes" id="UP000707477"/>
    </source>
</evidence>
<proteinExistence type="predicted"/>